<protein>
    <submittedName>
        <fullName evidence="2">Uncharacterized protein</fullName>
    </submittedName>
</protein>
<accession>A0A2G4YWC1</accession>
<dbReference type="InParanoid" id="A0A2G4YWC1"/>
<sequence>MLNLKGLGKFMCLAPVIVISGCSNTGQDAGARLAADDLWDWMAAERTKPLPQEPETGEPGRGDSALPPPADLGTGTRTPLTAEARARHMQTLMTVPERYGVIDKAIARAMTLLRSIPATDPETRQQHQGAVELQMSRLTSLQKNIETALQALKEDPDALSLPPAAESHQLLSTLAARQATVRRELDDLTAGL</sequence>
<name>A0A2G4YWC1_9PROT</name>
<feature type="region of interest" description="Disordered" evidence="1">
    <location>
        <begin position="48"/>
        <end position="77"/>
    </location>
</feature>
<comment type="caution">
    <text evidence="2">The sequence shown here is derived from an EMBL/GenBank/DDBJ whole genome shotgun (WGS) entry which is preliminary data.</text>
</comment>
<evidence type="ECO:0000313" key="2">
    <source>
        <dbReference type="EMBL" id="PHZ86625.1"/>
    </source>
</evidence>
<dbReference type="AlphaFoldDB" id="A0A2G4YWC1"/>
<gene>
    <name evidence="2" type="ORF">CRD36_01750</name>
</gene>
<organism evidence="2 3">
    <name type="scientific">Paremcibacter congregatus</name>
    <dbReference type="NCBI Taxonomy" id="2043170"/>
    <lineage>
        <taxon>Bacteria</taxon>
        <taxon>Pseudomonadati</taxon>
        <taxon>Pseudomonadota</taxon>
        <taxon>Alphaproteobacteria</taxon>
        <taxon>Emcibacterales</taxon>
        <taxon>Emcibacteraceae</taxon>
        <taxon>Paremcibacter</taxon>
    </lineage>
</organism>
<reference evidence="2 3" key="1">
    <citation type="submission" date="2017-10" db="EMBL/GenBank/DDBJ databases">
        <title>Frigbacter circumglobatus gen. nov. sp. nov., isolated from sediment cultured in situ.</title>
        <authorList>
            <person name="Zhao Z."/>
        </authorList>
    </citation>
    <scope>NUCLEOTIDE SEQUENCE [LARGE SCALE GENOMIC DNA]</scope>
    <source>
        <strain evidence="2 3">ZYL</strain>
    </source>
</reference>
<evidence type="ECO:0000256" key="1">
    <source>
        <dbReference type="SAM" id="MobiDB-lite"/>
    </source>
</evidence>
<dbReference type="RefSeq" id="WP_099471001.1">
    <property type="nucleotide sequence ID" value="NZ_CP041025.1"/>
</dbReference>
<dbReference type="EMBL" id="PDEM01000007">
    <property type="protein sequence ID" value="PHZ86625.1"/>
    <property type="molecule type" value="Genomic_DNA"/>
</dbReference>
<keyword evidence="3" id="KW-1185">Reference proteome</keyword>
<dbReference type="PROSITE" id="PS51257">
    <property type="entry name" value="PROKAR_LIPOPROTEIN"/>
    <property type="match status" value="1"/>
</dbReference>
<evidence type="ECO:0000313" key="3">
    <source>
        <dbReference type="Proteomes" id="UP000229730"/>
    </source>
</evidence>
<dbReference type="Proteomes" id="UP000229730">
    <property type="component" value="Unassembled WGS sequence"/>
</dbReference>
<proteinExistence type="predicted"/>